<keyword evidence="1" id="KW-1188">Viral release from host cell</keyword>
<dbReference type="Pfam" id="PF03592">
    <property type="entry name" value="Terminase_2"/>
    <property type="match status" value="1"/>
</dbReference>
<dbReference type="Proteomes" id="UP000326961">
    <property type="component" value="Chromosome"/>
</dbReference>
<dbReference type="AlphaFoldDB" id="A0A5P3XA19"/>
<dbReference type="PANTHER" id="PTHR41328:SF2">
    <property type="entry name" value="TERMINASE SMALL SUBUNIT"/>
    <property type="match status" value="1"/>
</dbReference>
<dbReference type="RefSeq" id="WP_150885899.1">
    <property type="nucleotide sequence ID" value="NZ_CP032452.1"/>
</dbReference>
<organism evidence="3 4">
    <name type="scientific">Paraclostridium bifermentans</name>
    <name type="common">Clostridium bifermentans</name>
    <dbReference type="NCBI Taxonomy" id="1490"/>
    <lineage>
        <taxon>Bacteria</taxon>
        <taxon>Bacillati</taxon>
        <taxon>Bacillota</taxon>
        <taxon>Clostridia</taxon>
        <taxon>Peptostreptococcales</taxon>
        <taxon>Peptostreptococcaceae</taxon>
        <taxon>Paraclostridium</taxon>
    </lineage>
</organism>
<gene>
    <name evidence="3" type="ORF">D4A35_03290</name>
</gene>
<dbReference type="Gene3D" id="1.10.10.1400">
    <property type="entry name" value="Terminase, small subunit, N-terminal DNA-binding domain, HTH motif"/>
    <property type="match status" value="1"/>
</dbReference>
<evidence type="ECO:0000256" key="2">
    <source>
        <dbReference type="ARBA" id="ARBA00023219"/>
    </source>
</evidence>
<protein>
    <submittedName>
        <fullName evidence="3">Terminase small subunit</fullName>
    </submittedName>
</protein>
<evidence type="ECO:0000256" key="1">
    <source>
        <dbReference type="ARBA" id="ARBA00022612"/>
    </source>
</evidence>
<dbReference type="InterPro" id="IPR038713">
    <property type="entry name" value="Terminase_Gp1_N_sf"/>
</dbReference>
<keyword evidence="2" id="KW-0231">Viral genome packaging</keyword>
<evidence type="ECO:0000313" key="3">
    <source>
        <dbReference type="EMBL" id="QEZ68006.1"/>
    </source>
</evidence>
<dbReference type="InterPro" id="IPR005335">
    <property type="entry name" value="Terminase_ssu"/>
</dbReference>
<sequence>MKLTPKQKAFADFYIELGNATEAAIKAGYSKRTAKEVGYENLTKPHIKSYIEERMKEIESERIAKAEEVLAFLSSSLRGDVLEEVVATESDGIGGMKPVIVKKQLSAKDRIKAAELLGKRYALFTEKVDLDGNLEVTIIDDIGKLDDA</sequence>
<accession>A0A5P3XA19</accession>
<name>A0A5P3XA19_PARBF</name>
<proteinExistence type="predicted"/>
<dbReference type="GO" id="GO:0051276">
    <property type="term" value="P:chromosome organization"/>
    <property type="evidence" value="ECO:0007669"/>
    <property type="project" value="InterPro"/>
</dbReference>
<dbReference type="PANTHER" id="PTHR41328">
    <property type="entry name" value="TERMINASE SMALL SUBUNIT-RELATED"/>
    <property type="match status" value="1"/>
</dbReference>
<dbReference type="EMBL" id="CP032452">
    <property type="protein sequence ID" value="QEZ68006.1"/>
    <property type="molecule type" value="Genomic_DNA"/>
</dbReference>
<dbReference type="Gene3D" id="6.10.140.2160">
    <property type="match status" value="1"/>
</dbReference>
<evidence type="ECO:0000313" key="4">
    <source>
        <dbReference type="Proteomes" id="UP000326961"/>
    </source>
</evidence>
<dbReference type="InterPro" id="IPR052404">
    <property type="entry name" value="SPP1-like_terminase"/>
</dbReference>
<reference evidence="3 4" key="1">
    <citation type="submission" date="2018-09" db="EMBL/GenBank/DDBJ databases">
        <title>A clostridial neurotoxin that targets Anopheles mosquitoes.</title>
        <authorList>
            <person name="Contreras E."/>
            <person name="Masuyer G."/>
            <person name="Qureshi N."/>
            <person name="Chawla S."/>
            <person name="Lim H.L."/>
            <person name="Chen J."/>
            <person name="Stenmark P."/>
            <person name="Gill S."/>
        </authorList>
    </citation>
    <scope>NUCLEOTIDE SEQUENCE [LARGE SCALE GENOMIC DNA]</scope>
    <source>
        <strain evidence="3 4">Cbm</strain>
    </source>
</reference>